<evidence type="ECO:0000313" key="1">
    <source>
        <dbReference type="EMBL" id="CRK47512.1"/>
    </source>
</evidence>
<evidence type="ECO:0000313" key="2">
    <source>
        <dbReference type="Proteomes" id="UP000045706"/>
    </source>
</evidence>
<dbReference type="EMBL" id="CVQI01036654">
    <property type="protein sequence ID" value="CRK47512.1"/>
    <property type="molecule type" value="Genomic_DNA"/>
</dbReference>
<name>A0A0G4NM26_VERLO</name>
<reference evidence="2" key="1">
    <citation type="submission" date="2015-05" db="EMBL/GenBank/DDBJ databases">
        <authorList>
            <person name="Fogelqvist Johan"/>
        </authorList>
    </citation>
    <scope>NUCLEOTIDE SEQUENCE [LARGE SCALE GENOMIC DNA]</scope>
</reference>
<organism evidence="1 2">
    <name type="scientific">Verticillium longisporum</name>
    <name type="common">Verticillium dahliae var. longisporum</name>
    <dbReference type="NCBI Taxonomy" id="100787"/>
    <lineage>
        <taxon>Eukaryota</taxon>
        <taxon>Fungi</taxon>
        <taxon>Dikarya</taxon>
        <taxon>Ascomycota</taxon>
        <taxon>Pezizomycotina</taxon>
        <taxon>Sordariomycetes</taxon>
        <taxon>Hypocreomycetidae</taxon>
        <taxon>Glomerellales</taxon>
        <taxon>Plectosphaerellaceae</taxon>
        <taxon>Verticillium</taxon>
    </lineage>
</organism>
<dbReference type="Proteomes" id="UP000045706">
    <property type="component" value="Unassembled WGS sequence"/>
</dbReference>
<gene>
    <name evidence="1" type="ORF">BN1723_020315</name>
</gene>
<dbReference type="AlphaFoldDB" id="A0A0G4NM26"/>
<accession>A0A0G4NM26</accession>
<feature type="non-terminal residue" evidence="1">
    <location>
        <position position="1"/>
    </location>
</feature>
<proteinExistence type="predicted"/>
<protein>
    <submittedName>
        <fullName evidence="1">Uncharacterized protein</fullName>
    </submittedName>
</protein>
<sequence length="17" mass="1679">SDAKKKAQNSNGTAATS</sequence>